<organism evidence="3 4">
    <name type="scientific">Dibothriocephalus latus</name>
    <name type="common">Fish tapeworm</name>
    <name type="synonym">Diphyllobothrium latum</name>
    <dbReference type="NCBI Taxonomy" id="60516"/>
    <lineage>
        <taxon>Eukaryota</taxon>
        <taxon>Metazoa</taxon>
        <taxon>Spiralia</taxon>
        <taxon>Lophotrochozoa</taxon>
        <taxon>Platyhelminthes</taxon>
        <taxon>Cestoda</taxon>
        <taxon>Eucestoda</taxon>
        <taxon>Diphyllobothriidea</taxon>
        <taxon>Diphyllobothriidae</taxon>
        <taxon>Dibothriocephalus</taxon>
    </lineage>
</organism>
<accession>A0A3P6PCP5</accession>
<evidence type="ECO:0000313" key="3">
    <source>
        <dbReference type="EMBL" id="VDK30837.1"/>
    </source>
</evidence>
<feature type="region of interest" description="Disordered" evidence="1">
    <location>
        <begin position="25"/>
        <end position="45"/>
    </location>
</feature>
<dbReference type="AlphaFoldDB" id="A0A3P6PCP5"/>
<feature type="transmembrane region" description="Helical" evidence="2">
    <location>
        <begin position="167"/>
        <end position="187"/>
    </location>
</feature>
<keyword evidence="2" id="KW-0472">Membrane</keyword>
<feature type="compositionally biased region" description="Low complexity" evidence="1">
    <location>
        <begin position="30"/>
        <end position="44"/>
    </location>
</feature>
<keyword evidence="2" id="KW-0812">Transmembrane</keyword>
<protein>
    <submittedName>
        <fullName evidence="3">Uncharacterized protein</fullName>
    </submittedName>
</protein>
<reference evidence="3 4" key="1">
    <citation type="submission" date="2018-11" db="EMBL/GenBank/DDBJ databases">
        <authorList>
            <consortium name="Pathogen Informatics"/>
        </authorList>
    </citation>
    <scope>NUCLEOTIDE SEQUENCE [LARGE SCALE GENOMIC DNA]</scope>
</reference>
<proteinExistence type="predicted"/>
<name>A0A3P6PCP5_DIBLA</name>
<sequence length="213" mass="23382">MPPYSSNPPSAPLLLRVCSSECQPAADQLDSTSPSSPNDPSGTPACSNKVAVVQLSKPPRAQSDCILLYTFDRTEDFATCPQSVIRLNFDRFANDDNPQNIAYRIQDLQFFGPDILVVLLYRDSLPSADDPIASPPPSSQAISRGLQWFIFLPLDEAVKCATGTLELLANAPLSLVLLASYLIFTRFNVYCAHRTRRFTITSDEHATLMRAGV</sequence>
<keyword evidence="2" id="KW-1133">Transmembrane helix</keyword>
<evidence type="ECO:0000313" key="4">
    <source>
        <dbReference type="Proteomes" id="UP000281553"/>
    </source>
</evidence>
<dbReference type="EMBL" id="UYRU01000893">
    <property type="protein sequence ID" value="VDK30837.1"/>
    <property type="molecule type" value="Genomic_DNA"/>
</dbReference>
<evidence type="ECO:0000256" key="2">
    <source>
        <dbReference type="SAM" id="Phobius"/>
    </source>
</evidence>
<keyword evidence="4" id="KW-1185">Reference proteome</keyword>
<evidence type="ECO:0000256" key="1">
    <source>
        <dbReference type="SAM" id="MobiDB-lite"/>
    </source>
</evidence>
<gene>
    <name evidence="3" type="ORF">DILT_LOCUS245</name>
</gene>
<dbReference type="Proteomes" id="UP000281553">
    <property type="component" value="Unassembled WGS sequence"/>
</dbReference>